<accession>A0ABU2ZSK9</accession>
<evidence type="ECO:0000256" key="2">
    <source>
        <dbReference type="SAM" id="SignalP"/>
    </source>
</evidence>
<dbReference type="EC" id="3.4.-.-" evidence="4"/>
<evidence type="ECO:0000256" key="1">
    <source>
        <dbReference type="ARBA" id="ARBA00022801"/>
    </source>
</evidence>
<dbReference type="Pfam" id="PF00326">
    <property type="entry name" value="Peptidase_S9"/>
    <property type="match status" value="1"/>
</dbReference>
<dbReference type="PANTHER" id="PTHR42776:SF27">
    <property type="entry name" value="DIPEPTIDYL PEPTIDASE FAMILY MEMBER 6"/>
    <property type="match status" value="1"/>
</dbReference>
<feature type="signal peptide" evidence="2">
    <location>
        <begin position="1"/>
        <end position="23"/>
    </location>
</feature>
<reference evidence="4 5" key="1">
    <citation type="submission" date="2023-09" db="EMBL/GenBank/DDBJ databases">
        <authorList>
            <person name="Rey-Velasco X."/>
        </authorList>
    </citation>
    <scope>NUCLEOTIDE SEQUENCE [LARGE SCALE GENOMIC DNA]</scope>
    <source>
        <strain evidence="4 5">P117</strain>
    </source>
</reference>
<dbReference type="SUPFAM" id="SSF53474">
    <property type="entry name" value="alpha/beta-Hydrolases"/>
    <property type="match status" value="1"/>
</dbReference>
<dbReference type="PANTHER" id="PTHR42776">
    <property type="entry name" value="SERINE PEPTIDASE S9 FAMILY MEMBER"/>
    <property type="match status" value="1"/>
</dbReference>
<evidence type="ECO:0000313" key="5">
    <source>
        <dbReference type="Proteomes" id="UP001253545"/>
    </source>
</evidence>
<comment type="caution">
    <text evidence="4">The sequence shown here is derived from an EMBL/GenBank/DDBJ whole genome shotgun (WGS) entry which is preliminary data.</text>
</comment>
<feature type="chain" id="PRO_5046432619" evidence="2">
    <location>
        <begin position="24"/>
        <end position="659"/>
    </location>
</feature>
<dbReference type="InterPro" id="IPR001375">
    <property type="entry name" value="Peptidase_S9_cat"/>
</dbReference>
<evidence type="ECO:0000259" key="3">
    <source>
        <dbReference type="Pfam" id="PF00326"/>
    </source>
</evidence>
<dbReference type="Proteomes" id="UP001253545">
    <property type="component" value="Unassembled WGS sequence"/>
</dbReference>
<feature type="domain" description="Peptidase S9 prolyl oligopeptidase catalytic" evidence="3">
    <location>
        <begin position="450"/>
        <end position="649"/>
    </location>
</feature>
<keyword evidence="1 4" id="KW-0378">Hydrolase</keyword>
<dbReference type="GO" id="GO:0016787">
    <property type="term" value="F:hydrolase activity"/>
    <property type="evidence" value="ECO:0007669"/>
    <property type="project" value="UniProtKB-KW"/>
</dbReference>
<dbReference type="EMBL" id="JAVRHX010000002">
    <property type="protein sequence ID" value="MDT0595299.1"/>
    <property type="molecule type" value="Genomic_DNA"/>
</dbReference>
<dbReference type="SUPFAM" id="SSF82171">
    <property type="entry name" value="DPP6 N-terminal domain-like"/>
    <property type="match status" value="1"/>
</dbReference>
<organism evidence="4 5">
    <name type="scientific">Glaciecola petra</name>
    <dbReference type="NCBI Taxonomy" id="3075602"/>
    <lineage>
        <taxon>Bacteria</taxon>
        <taxon>Pseudomonadati</taxon>
        <taxon>Pseudomonadota</taxon>
        <taxon>Gammaproteobacteria</taxon>
        <taxon>Alteromonadales</taxon>
        <taxon>Alteromonadaceae</taxon>
        <taxon>Glaciecola</taxon>
    </lineage>
</organism>
<keyword evidence="2" id="KW-0732">Signal</keyword>
<name>A0ABU2ZSK9_9ALTE</name>
<proteinExistence type="predicted"/>
<sequence length="659" mass="75089">MKFITLLITLSITLFSAHPFLQANELTVDDFLAPPDMLTAKMSPDGKHIATVWNNGDERAVIVFDIKESKVIARFGDRVIRPYSVSWANNKRLLVKLLVPFNTSKVRKDAESKEDFDINDYYMFGRMVSTQLDGQDMVELMNDERTVKRNRNLANVIHYLPDEPDHILMAAYSRERLTLYKVNVTNGDSERVVIGGRFTYSYSRDTKRNLLFRYDFKRIAKTIEILSYNKTEDDWELVDTIYFDDEDTDKNKVEMTDLAGIKDGKLVYRKLNEETGYHELITVEDGKREVLVSLPNKDIVSVITSGFDNEVIGYTTLSDIYRSQYFSENRQAIYDKAAASFKGENFNFSSIADNNTYAIIKSWGSVNPVTYFTYDMKNDSMSTLNYPYSSLPSKKLASGFKVQYVTRDKKAINAYLYAPAEFDGSKALPLVVMPHGGPQSRDTLNYSDFTQFIATRGYLVIKPNFRGSSGYGKAFQESGYREWGAKMQEDLEDAVAFLVKEQLADPSKVCIVGASYGGYAALMGVVKTPELYKCAISVNGVTHLPEQVEYDLDKYDSEILQKFIKDSIGHPINDANMLKARSPALHADKIKADVLLIHGNKDEIVPYEQFEFMVEAFEDINKKVESITLEDTGHNALYYEEDIRIIYEAVERVLAKNLK</sequence>
<dbReference type="InterPro" id="IPR029058">
    <property type="entry name" value="AB_hydrolase_fold"/>
</dbReference>
<gene>
    <name evidence="4" type="ORF">RM552_10620</name>
</gene>
<dbReference type="RefSeq" id="WP_311368809.1">
    <property type="nucleotide sequence ID" value="NZ_JAVRHX010000002.1"/>
</dbReference>
<keyword evidence="5" id="KW-1185">Reference proteome</keyword>
<protein>
    <submittedName>
        <fullName evidence="4">S9 family peptidase</fullName>
        <ecNumber evidence="4">3.4.-.-</ecNumber>
    </submittedName>
</protein>
<dbReference type="Gene3D" id="3.40.50.1820">
    <property type="entry name" value="alpha/beta hydrolase"/>
    <property type="match status" value="1"/>
</dbReference>
<evidence type="ECO:0000313" key="4">
    <source>
        <dbReference type="EMBL" id="MDT0595299.1"/>
    </source>
</evidence>